<keyword evidence="1" id="KW-0863">Zinc-finger</keyword>
<evidence type="ECO:0000313" key="3">
    <source>
        <dbReference type="Ensembl" id="ENSECRP00000028180.1"/>
    </source>
</evidence>
<dbReference type="PANTHER" id="PTHR22639">
    <property type="entry name" value="GAG-RELATED PROTEIN"/>
    <property type="match status" value="1"/>
</dbReference>
<dbReference type="GO" id="GO:0008270">
    <property type="term" value="F:zinc ion binding"/>
    <property type="evidence" value="ECO:0007669"/>
    <property type="project" value="UniProtKB-KW"/>
</dbReference>
<dbReference type="GO" id="GO:0002218">
    <property type="term" value="P:activation of innate immune response"/>
    <property type="evidence" value="ECO:0007669"/>
    <property type="project" value="InterPro"/>
</dbReference>
<keyword evidence="4" id="KW-1185">Reference proteome</keyword>
<reference evidence="3" key="2">
    <citation type="submission" date="2025-09" db="UniProtKB">
        <authorList>
            <consortium name="Ensembl"/>
        </authorList>
    </citation>
    <scope>IDENTIFICATION</scope>
</reference>
<dbReference type="Pfam" id="PF23058">
    <property type="entry name" value="RBD_ZCCHC3_2nd"/>
    <property type="match status" value="1"/>
</dbReference>
<keyword evidence="1" id="KW-0479">Metal-binding</keyword>
<name>A0A8C4T771_ERPCA</name>
<dbReference type="Proteomes" id="UP000694620">
    <property type="component" value="Unassembled WGS sequence"/>
</dbReference>
<protein>
    <recommendedName>
        <fullName evidence="2">CCHC-type domain-containing protein</fullName>
    </recommendedName>
</protein>
<dbReference type="SUPFAM" id="SSF57756">
    <property type="entry name" value="Retrovirus zinc finger-like domains"/>
    <property type="match status" value="1"/>
</dbReference>
<evidence type="ECO:0000259" key="2">
    <source>
        <dbReference type="PROSITE" id="PS50158"/>
    </source>
</evidence>
<dbReference type="PANTHER" id="PTHR22639:SF3">
    <property type="entry name" value="ZINC FINGER CCHC DOMAIN-CONTAINING PROTEIN 3"/>
    <property type="match status" value="1"/>
</dbReference>
<proteinExistence type="predicted"/>
<dbReference type="InterPro" id="IPR057811">
    <property type="entry name" value="RBD_ZCCHC3_2nd"/>
</dbReference>
<evidence type="ECO:0000313" key="4">
    <source>
        <dbReference type="Proteomes" id="UP000694620"/>
    </source>
</evidence>
<dbReference type="Pfam" id="PF23057">
    <property type="entry name" value="RBD_ZCCHC3_1st"/>
    <property type="match status" value="1"/>
</dbReference>
<dbReference type="GeneTree" id="ENSGT00530000063983"/>
<dbReference type="InterPro" id="IPR042509">
    <property type="entry name" value="ZCCHC3"/>
</dbReference>
<dbReference type="GO" id="GO:0003723">
    <property type="term" value="F:RNA binding"/>
    <property type="evidence" value="ECO:0007669"/>
    <property type="project" value="InterPro"/>
</dbReference>
<evidence type="ECO:0000256" key="1">
    <source>
        <dbReference type="PROSITE-ProRule" id="PRU00047"/>
    </source>
</evidence>
<dbReference type="Gene3D" id="4.10.60.10">
    <property type="entry name" value="Zinc finger, CCHC-type"/>
    <property type="match status" value="1"/>
</dbReference>
<dbReference type="PROSITE" id="PS50158">
    <property type="entry name" value="ZF_CCHC"/>
    <property type="match status" value="1"/>
</dbReference>
<organism evidence="3 4">
    <name type="scientific">Erpetoichthys calabaricus</name>
    <name type="common">Rope fish</name>
    <name type="synonym">Calamoichthys calabaricus</name>
    <dbReference type="NCBI Taxonomy" id="27687"/>
    <lineage>
        <taxon>Eukaryota</taxon>
        <taxon>Metazoa</taxon>
        <taxon>Chordata</taxon>
        <taxon>Craniata</taxon>
        <taxon>Vertebrata</taxon>
        <taxon>Euteleostomi</taxon>
        <taxon>Actinopterygii</taxon>
        <taxon>Polypteriformes</taxon>
        <taxon>Polypteridae</taxon>
        <taxon>Erpetoichthys</taxon>
    </lineage>
</organism>
<dbReference type="Ensembl" id="ENSECRT00000028767.1">
    <property type="protein sequence ID" value="ENSECRP00000028180.1"/>
    <property type="gene ID" value="ENSECRG00000019060.1"/>
</dbReference>
<keyword evidence="1" id="KW-0862">Zinc</keyword>
<reference evidence="3" key="1">
    <citation type="submission" date="2025-08" db="UniProtKB">
        <authorList>
            <consortium name="Ensembl"/>
        </authorList>
    </citation>
    <scope>IDENTIFICATION</scope>
</reference>
<sequence length="365" mass="42450">ECVLWGKWKEKPLGRIRLSNVVKVLRIRFGDESTERMEWKETEKKINKKNGFWRERPTASDPERGRLACPPPFSLLPLVRGELKFHRKKMAEVIDRGSWSGRMEMENKQADLPEPGSGGGERTLSRIPIDGRERKNVVCFELKEEQMDRGEFSKEVLQKTLQKFTPGERDFLSAFPGKTTFEVVFKNRSLYDKCVRNVQKEKEVNQNLKRFLILPLSDRLDKKVNVIMCSEKVEIQDISTWLLQFCKVKTSMQMTDEDGIKNGLYKFDVVLKRESETDRVVHMPPVIQIGVVRGHVFYPEGHKVIDCNTIKCRNCKEEGHSTRQCRRPIICNLCGQEVHAFKDCPVSYANVVKTNNTRDSYCTFR</sequence>
<feature type="domain" description="CCHC-type" evidence="2">
    <location>
        <begin position="311"/>
        <end position="327"/>
    </location>
</feature>
<dbReference type="AlphaFoldDB" id="A0A8C4T771"/>
<dbReference type="InterPro" id="IPR057810">
    <property type="entry name" value="RBD_ZCCHC3_1st"/>
</dbReference>
<dbReference type="SMART" id="SM00343">
    <property type="entry name" value="ZnF_C2HC"/>
    <property type="match status" value="2"/>
</dbReference>
<dbReference type="InterPro" id="IPR001878">
    <property type="entry name" value="Znf_CCHC"/>
</dbReference>
<dbReference type="GO" id="GO:0003690">
    <property type="term" value="F:double-stranded DNA binding"/>
    <property type="evidence" value="ECO:0007669"/>
    <property type="project" value="InterPro"/>
</dbReference>
<dbReference type="InterPro" id="IPR036875">
    <property type="entry name" value="Znf_CCHC_sf"/>
</dbReference>
<accession>A0A8C4T771</accession>